<dbReference type="InterPro" id="IPR053559">
    <property type="entry name" value="Polyferredoxin"/>
</dbReference>
<gene>
    <name evidence="2" type="primary">nuoI_2</name>
    <name evidence="2" type="ORF">MBBWO_08590</name>
</gene>
<dbReference type="AlphaFoldDB" id="A0A2U1S7A7"/>
<evidence type="ECO:0000259" key="1">
    <source>
        <dbReference type="PROSITE" id="PS51379"/>
    </source>
</evidence>
<dbReference type="InterPro" id="IPR017900">
    <property type="entry name" value="4Fe4S_Fe_S_CS"/>
</dbReference>
<protein>
    <submittedName>
        <fullName evidence="2">NADH-quinone oxidoreductase subunit I</fullName>
        <ecNumber evidence="2">1.6.5.11</ecNumber>
    </submittedName>
</protein>
<dbReference type="SUPFAM" id="SSF54862">
    <property type="entry name" value="4Fe-4S ferredoxins"/>
    <property type="match status" value="1"/>
</dbReference>
<feature type="domain" description="4Fe-4S ferredoxin-type" evidence="1">
    <location>
        <begin position="135"/>
        <end position="164"/>
    </location>
</feature>
<accession>A0A2U1S7A7</accession>
<dbReference type="PIRSF" id="PIRSF005658">
    <property type="entry name" value="FwdF"/>
    <property type="match status" value="1"/>
</dbReference>
<comment type="caution">
    <text evidence="2">The sequence shown here is derived from an EMBL/GenBank/DDBJ whole genome shotgun (WGS) entry which is preliminary data.</text>
</comment>
<feature type="domain" description="4Fe-4S ferredoxin-type" evidence="1">
    <location>
        <begin position="170"/>
        <end position="199"/>
    </location>
</feature>
<dbReference type="CDD" id="cd10549">
    <property type="entry name" value="MtMvhB_like"/>
    <property type="match status" value="2"/>
</dbReference>
<keyword evidence="2" id="KW-0560">Oxidoreductase</keyword>
<proteinExistence type="predicted"/>
<dbReference type="PROSITE" id="PS51379">
    <property type="entry name" value="4FE4S_FER_2"/>
    <property type="match status" value="8"/>
</dbReference>
<dbReference type="Pfam" id="PF12838">
    <property type="entry name" value="Fer4_7"/>
    <property type="match status" value="1"/>
</dbReference>
<dbReference type="GO" id="GO:0016491">
    <property type="term" value="F:oxidoreductase activity"/>
    <property type="evidence" value="ECO:0007669"/>
    <property type="project" value="UniProtKB-KW"/>
</dbReference>
<dbReference type="Pfam" id="PF00037">
    <property type="entry name" value="Fer4"/>
    <property type="match status" value="2"/>
</dbReference>
<reference evidence="2 3" key="1">
    <citation type="submission" date="2017-03" db="EMBL/GenBank/DDBJ databases">
        <title>Genome sequence of Methanobrevibacter wosei.</title>
        <authorList>
            <person name="Poehlein A."/>
            <person name="Seedorf H."/>
            <person name="Daniel R."/>
        </authorList>
    </citation>
    <scope>NUCLEOTIDE SEQUENCE [LARGE SCALE GENOMIC DNA]</scope>
    <source>
        <strain evidence="2 3">DSM 11979</strain>
    </source>
</reference>
<feature type="domain" description="4Fe-4S ferredoxin-type" evidence="1">
    <location>
        <begin position="12"/>
        <end position="41"/>
    </location>
</feature>
<dbReference type="Gene3D" id="3.30.70.3270">
    <property type="match status" value="3"/>
</dbReference>
<dbReference type="InterPro" id="IPR052977">
    <property type="entry name" value="Polyferredoxin-like_ET"/>
</dbReference>
<organism evidence="2 3">
    <name type="scientific">Methanobrevibacter woesei</name>
    <dbReference type="NCBI Taxonomy" id="190976"/>
    <lineage>
        <taxon>Archaea</taxon>
        <taxon>Methanobacteriati</taxon>
        <taxon>Methanobacteriota</taxon>
        <taxon>Methanomada group</taxon>
        <taxon>Methanobacteria</taxon>
        <taxon>Methanobacteriales</taxon>
        <taxon>Methanobacteriaceae</taxon>
        <taxon>Methanobrevibacter</taxon>
    </lineage>
</organism>
<dbReference type="EC" id="1.6.5.11" evidence="2"/>
<feature type="domain" description="4Fe-4S ferredoxin-type" evidence="1">
    <location>
        <begin position="96"/>
        <end position="125"/>
    </location>
</feature>
<dbReference type="Gene3D" id="3.30.70.20">
    <property type="match status" value="2"/>
</dbReference>
<dbReference type="OrthoDB" id="23833at2157"/>
<dbReference type="InterPro" id="IPR043256">
    <property type="entry name" value="MvhB-like"/>
</dbReference>
<dbReference type="InterPro" id="IPR017896">
    <property type="entry name" value="4Fe4S_Fe-S-bd"/>
</dbReference>
<dbReference type="PANTHER" id="PTHR43193:SF2">
    <property type="entry name" value="POLYFERREDOXIN PROTEIN FWDF"/>
    <property type="match status" value="1"/>
</dbReference>
<dbReference type="PROSITE" id="PS00198">
    <property type="entry name" value="4FE4S_FER_1"/>
    <property type="match status" value="4"/>
</dbReference>
<sequence>MFTVERTGDEARVLTYKDDNCVACGICTNVCPTTSLRLGPVVPIARGLIEMDYLSVNSNTCVLCGLCSIACPFDSLSLTLDGEEIKELENYPKWDVESSINEEECMFCGRCYSACPNDAILYERSLPNRNNLVRGEISINEDDCIYCGFCDDICPAGAISVDADIKGDNYSIKLDESKCVYCKLCAKVCPEEAIKAVCTICMEADNIKIPSIKGNVFIVGDDCVYCSWCKEICPVDAVTITKPFEGSLSLVETDEAQCKGDSCHACQDVCPCNAVAIEDNKSVTNSTFCNLCGACVTACPQNIRELKRTSMKLTNINSEAWKDSLNNLIGK</sequence>
<keyword evidence="3" id="KW-1185">Reference proteome</keyword>
<dbReference type="Pfam" id="PF13237">
    <property type="entry name" value="Fer4_10"/>
    <property type="match status" value="1"/>
</dbReference>
<evidence type="ECO:0000313" key="3">
    <source>
        <dbReference type="Proteomes" id="UP000245577"/>
    </source>
</evidence>
<feature type="domain" description="4Fe-4S ferredoxin-type" evidence="1">
    <location>
        <begin position="249"/>
        <end position="280"/>
    </location>
</feature>
<dbReference type="PANTHER" id="PTHR43193">
    <property type="match status" value="1"/>
</dbReference>
<dbReference type="Proteomes" id="UP000245577">
    <property type="component" value="Unassembled WGS sequence"/>
</dbReference>
<feature type="domain" description="4Fe-4S ferredoxin-type" evidence="1">
    <location>
        <begin position="214"/>
        <end position="243"/>
    </location>
</feature>
<evidence type="ECO:0000313" key="2">
    <source>
        <dbReference type="EMBL" id="PWB86006.1"/>
    </source>
</evidence>
<feature type="domain" description="4Fe-4S ferredoxin-type" evidence="1">
    <location>
        <begin position="281"/>
        <end position="309"/>
    </location>
</feature>
<name>A0A2U1S7A7_9EURY</name>
<dbReference type="NCBIfam" id="NF042909">
    <property type="entry name" value="FMH_DH_FwdF"/>
    <property type="match status" value="1"/>
</dbReference>
<dbReference type="RefSeq" id="WP_116669645.1">
    <property type="nucleotide sequence ID" value="NZ_CALUOI010000001.1"/>
</dbReference>
<feature type="domain" description="4Fe-4S ferredoxin-type" evidence="1">
    <location>
        <begin position="52"/>
        <end position="81"/>
    </location>
</feature>
<dbReference type="EMBL" id="MZGU01000004">
    <property type="protein sequence ID" value="PWB86006.1"/>
    <property type="molecule type" value="Genomic_DNA"/>
</dbReference>